<feature type="transmembrane region" description="Helical" evidence="6">
    <location>
        <begin position="376"/>
        <end position="397"/>
    </location>
</feature>
<dbReference type="GO" id="GO:0016020">
    <property type="term" value="C:membrane"/>
    <property type="evidence" value="ECO:0007669"/>
    <property type="project" value="UniProtKB-SubCell"/>
</dbReference>
<name>A0A3N4CYQ1_9ACTN</name>
<evidence type="ECO:0000256" key="1">
    <source>
        <dbReference type="ARBA" id="ARBA00004141"/>
    </source>
</evidence>
<evidence type="ECO:0000256" key="6">
    <source>
        <dbReference type="SAM" id="Phobius"/>
    </source>
</evidence>
<dbReference type="InterPro" id="IPR011701">
    <property type="entry name" value="MFS"/>
</dbReference>
<dbReference type="EMBL" id="CP072385">
    <property type="protein sequence ID" value="QUC11351.1"/>
    <property type="molecule type" value="Genomic_DNA"/>
</dbReference>
<keyword evidence="2" id="KW-0813">Transport</keyword>
<dbReference type="AlphaFoldDB" id="A0A3N4CYQ1"/>
<reference evidence="8 9" key="1">
    <citation type="submission" date="2018-12" db="EMBL/GenBank/DDBJ databases">
        <authorList>
            <consortium name="Pathogen Informatics"/>
        </authorList>
    </citation>
    <scope>NUCLEOTIDE SEQUENCE [LARGE SCALE GENOMIC DNA]</scope>
    <source>
        <strain evidence="8 9">NCTC12967</strain>
    </source>
</reference>
<accession>A0A3N4CYQ1</accession>
<feature type="transmembrane region" description="Helical" evidence="6">
    <location>
        <begin position="216"/>
        <end position="237"/>
    </location>
</feature>
<dbReference type="OrthoDB" id="8596007at2"/>
<dbReference type="Proteomes" id="UP000677180">
    <property type="component" value="Chromosome"/>
</dbReference>
<dbReference type="InterPro" id="IPR036259">
    <property type="entry name" value="MFS_trans_sf"/>
</dbReference>
<evidence type="ECO:0000313" key="8">
    <source>
        <dbReference type="EMBL" id="VEH71545.1"/>
    </source>
</evidence>
<protein>
    <submittedName>
        <fullName evidence="7">MFS transporter</fullName>
    </submittedName>
    <submittedName>
        <fullName evidence="8">Putative transporter</fullName>
    </submittedName>
</protein>
<dbReference type="PANTHER" id="PTHR42718">
    <property type="entry name" value="MAJOR FACILITATOR SUPERFAMILY MULTIDRUG TRANSPORTER MFSC"/>
    <property type="match status" value="1"/>
</dbReference>
<dbReference type="EMBL" id="LR134406">
    <property type="protein sequence ID" value="VEH71545.1"/>
    <property type="molecule type" value="Genomic_DNA"/>
</dbReference>
<keyword evidence="9" id="KW-1185">Reference proteome</keyword>
<dbReference type="RefSeq" id="WP_014847878.1">
    <property type="nucleotide sequence ID" value="NZ_CP040007.1"/>
</dbReference>
<evidence type="ECO:0000313" key="7">
    <source>
        <dbReference type="EMBL" id="QUC11351.1"/>
    </source>
</evidence>
<evidence type="ECO:0000256" key="3">
    <source>
        <dbReference type="ARBA" id="ARBA00022692"/>
    </source>
</evidence>
<sequence length="408" mass="43131">MTIRPGIQQTTSPNNQQRLHIASVLFGIAVVHLAQGFFQKAGWMAFQSSGVLSSDHGVLLSSAFTILKATVSVVCLILWGVLSDRFGPRSIWISGILLWALGTYAMGWSDSPGFLFVTTAVQTAGIVALLPAAFSAVTKAHPEAHGPLIGLLCAFHGSLPMIASLYPPEQDWKATLQSAPIVAVLPVLLGWFVLPHSPAEVAITRPARPHRSSGKLPALAQTLLFGAVLYGIWFYLSSFTLNSGGHISELARLRMELIDIPFMLGLAAGFIVGGAVSGKRDLTWLAWLITLAGAVISLTQPSFPSAPIAFGLALVTAGVGFGLPGQLIALLRPAPRNRPGLFSGLFQATQILGNNVGTGLPLLLVSLMHADPEITFKMFPACSLTLLVAGLVLAVVFRNRVTPGVEAP</sequence>
<feature type="transmembrane region" description="Helical" evidence="6">
    <location>
        <begin position="58"/>
        <end position="79"/>
    </location>
</feature>
<dbReference type="GO" id="GO:0022857">
    <property type="term" value="F:transmembrane transporter activity"/>
    <property type="evidence" value="ECO:0007669"/>
    <property type="project" value="InterPro"/>
</dbReference>
<feature type="transmembrane region" description="Helical" evidence="6">
    <location>
        <begin position="257"/>
        <end position="277"/>
    </location>
</feature>
<keyword evidence="5 6" id="KW-0472">Membrane</keyword>
<feature type="transmembrane region" description="Helical" evidence="6">
    <location>
        <begin position="351"/>
        <end position="370"/>
    </location>
</feature>
<evidence type="ECO:0000256" key="2">
    <source>
        <dbReference type="ARBA" id="ARBA00022448"/>
    </source>
</evidence>
<proteinExistence type="predicted"/>
<gene>
    <name evidence="7" type="ORF">J5A53_01175</name>
    <name evidence="8" type="ORF">NCTC12967_02871</name>
</gene>
<feature type="transmembrane region" description="Helical" evidence="6">
    <location>
        <begin position="148"/>
        <end position="166"/>
    </location>
</feature>
<feature type="transmembrane region" description="Helical" evidence="6">
    <location>
        <begin position="309"/>
        <end position="331"/>
    </location>
</feature>
<feature type="transmembrane region" description="Helical" evidence="6">
    <location>
        <begin position="284"/>
        <end position="303"/>
    </location>
</feature>
<feature type="transmembrane region" description="Helical" evidence="6">
    <location>
        <begin position="21"/>
        <end position="38"/>
    </location>
</feature>
<dbReference type="Pfam" id="PF07690">
    <property type="entry name" value="MFS_1"/>
    <property type="match status" value="1"/>
</dbReference>
<dbReference type="SUPFAM" id="SSF103473">
    <property type="entry name" value="MFS general substrate transporter"/>
    <property type="match status" value="1"/>
</dbReference>
<evidence type="ECO:0000313" key="9">
    <source>
        <dbReference type="Proteomes" id="UP000273044"/>
    </source>
</evidence>
<evidence type="ECO:0000256" key="5">
    <source>
        <dbReference type="ARBA" id="ARBA00023136"/>
    </source>
</evidence>
<dbReference type="PANTHER" id="PTHR42718:SF9">
    <property type="entry name" value="MAJOR FACILITATOR SUPERFAMILY MULTIDRUG TRANSPORTER MFSC"/>
    <property type="match status" value="1"/>
</dbReference>
<reference evidence="7" key="2">
    <citation type="submission" date="2021-03" db="EMBL/GenBank/DDBJ databases">
        <title>Human Oral Microbial Genomes.</title>
        <authorList>
            <person name="Johnston C.D."/>
            <person name="Chen T."/>
            <person name="Dewhirst F.E."/>
        </authorList>
    </citation>
    <scope>NUCLEOTIDE SEQUENCE</scope>
    <source>
        <strain evidence="7">F0714</strain>
    </source>
</reference>
<organism evidence="8 9">
    <name type="scientific">Arachnia propionica</name>
    <dbReference type="NCBI Taxonomy" id="1750"/>
    <lineage>
        <taxon>Bacteria</taxon>
        <taxon>Bacillati</taxon>
        <taxon>Actinomycetota</taxon>
        <taxon>Actinomycetes</taxon>
        <taxon>Propionibacteriales</taxon>
        <taxon>Propionibacteriaceae</taxon>
        <taxon>Arachnia</taxon>
    </lineage>
</organism>
<dbReference type="GeneID" id="64408281"/>
<dbReference type="Gene3D" id="1.20.1250.20">
    <property type="entry name" value="MFS general substrate transporter like domains"/>
    <property type="match status" value="1"/>
</dbReference>
<comment type="subcellular location">
    <subcellularLocation>
        <location evidence="1">Membrane</location>
        <topology evidence="1">Multi-pass membrane protein</topology>
    </subcellularLocation>
</comment>
<keyword evidence="3 6" id="KW-0812">Transmembrane</keyword>
<feature type="transmembrane region" description="Helical" evidence="6">
    <location>
        <begin position="91"/>
        <end position="108"/>
    </location>
</feature>
<feature type="transmembrane region" description="Helical" evidence="6">
    <location>
        <begin position="178"/>
        <end position="195"/>
    </location>
</feature>
<feature type="transmembrane region" description="Helical" evidence="6">
    <location>
        <begin position="114"/>
        <end position="136"/>
    </location>
</feature>
<evidence type="ECO:0000256" key="4">
    <source>
        <dbReference type="ARBA" id="ARBA00022989"/>
    </source>
</evidence>
<dbReference type="Proteomes" id="UP000273044">
    <property type="component" value="Chromosome"/>
</dbReference>
<keyword evidence="4 6" id="KW-1133">Transmembrane helix</keyword>